<dbReference type="Proteomes" id="UP000074294">
    <property type="component" value="Unassembled WGS sequence"/>
</dbReference>
<proteinExistence type="predicted"/>
<dbReference type="EMBL" id="LQMQ01000031">
    <property type="protein sequence ID" value="KUO40930.1"/>
    <property type="molecule type" value="Genomic_DNA"/>
</dbReference>
<reference evidence="1 2" key="1">
    <citation type="journal article" date="2016" name="Nat. Microbiol.">
        <title>Genomic inference of the metabolism of cosmopolitan subsurface Archaea, Hadesarchaea.</title>
        <authorList>
            <person name="Baker B.J."/>
            <person name="Saw J.H."/>
            <person name="Lind A.E."/>
            <person name="Lazar C.S."/>
            <person name="Hinrichs K.-U."/>
            <person name="Teske A.P."/>
            <person name="Ettema T.J."/>
        </authorList>
    </citation>
    <scope>NUCLEOTIDE SEQUENCE [LARGE SCALE GENOMIC DNA]</scope>
</reference>
<sequence>MRSDKLIDSLRLFLEKGSDWERKPTTLSGVFIVKLPPYGKSPTRLVVEINPVDSSGKPSRRKGFIIRNFEEFKAIREIFADDKLADLLKCVDDVNPQAPERPKPRHDEEVIEI</sequence>
<name>A0A147JWW3_HADYE</name>
<protein>
    <submittedName>
        <fullName evidence="1">Uncharacterized protein</fullName>
    </submittedName>
</protein>
<evidence type="ECO:0000313" key="1">
    <source>
        <dbReference type="EMBL" id="KUO40930.1"/>
    </source>
</evidence>
<dbReference type="AlphaFoldDB" id="A0A147JWW3"/>
<evidence type="ECO:0000313" key="2">
    <source>
        <dbReference type="Proteomes" id="UP000074294"/>
    </source>
</evidence>
<gene>
    <name evidence="1" type="ORF">APZ16_01090</name>
</gene>
<organism evidence="1 2">
    <name type="scientific">Hadarchaeum yellowstonense</name>
    <dbReference type="NCBI Taxonomy" id="1776334"/>
    <lineage>
        <taxon>Archaea</taxon>
        <taxon>Methanobacteriati</taxon>
        <taxon>Candidatus Hadarchaeota</taxon>
        <taxon>Candidatus Hadarchaeia</taxon>
        <taxon>Candidatus Hadarchaeales</taxon>
        <taxon>Candidatus Hadarchaeaceae</taxon>
        <taxon>Candidatus Hadarchaeum</taxon>
    </lineage>
</organism>
<comment type="caution">
    <text evidence="1">The sequence shown here is derived from an EMBL/GenBank/DDBJ whole genome shotgun (WGS) entry which is preliminary data.</text>
</comment>
<accession>A0A147JWW3</accession>
<dbReference type="STRING" id="1776334.APZ16_01090"/>